<dbReference type="CDD" id="cd13761">
    <property type="entry name" value="TGF_beta_BMP5_like"/>
    <property type="match status" value="1"/>
</dbReference>
<evidence type="ECO:0000313" key="11">
    <source>
        <dbReference type="EMBL" id="KAG9511102.1"/>
    </source>
</evidence>
<gene>
    <name evidence="11" type="primary">Bmp7</name>
    <name evidence="11" type="ORF">GZH46_00332</name>
</gene>
<dbReference type="PROSITE" id="PS00250">
    <property type="entry name" value="TGF_BETA_1"/>
    <property type="match status" value="1"/>
</dbReference>
<evidence type="ECO:0000256" key="2">
    <source>
        <dbReference type="ARBA" id="ARBA00006656"/>
    </source>
</evidence>
<dbReference type="SMART" id="SM00204">
    <property type="entry name" value="TGFB"/>
    <property type="match status" value="1"/>
</dbReference>
<keyword evidence="5 8" id="KW-0339">Growth factor</keyword>
<keyword evidence="3" id="KW-0964">Secreted</keyword>
<evidence type="ECO:0000256" key="6">
    <source>
        <dbReference type="ARBA" id="ARBA00023157"/>
    </source>
</evidence>
<evidence type="ECO:0000256" key="5">
    <source>
        <dbReference type="ARBA" id="ARBA00023030"/>
    </source>
</evidence>
<comment type="subcellular location">
    <subcellularLocation>
        <location evidence="1">Secreted</location>
    </subcellularLocation>
</comment>
<evidence type="ECO:0000256" key="4">
    <source>
        <dbReference type="ARBA" id="ARBA00022729"/>
    </source>
</evidence>
<feature type="compositionally biased region" description="Polar residues" evidence="9">
    <location>
        <begin position="276"/>
        <end position="291"/>
    </location>
</feature>
<evidence type="ECO:0000313" key="12">
    <source>
        <dbReference type="Proteomes" id="UP000825002"/>
    </source>
</evidence>
<keyword evidence="12" id="KW-1185">Reference proteome</keyword>
<evidence type="ECO:0000259" key="10">
    <source>
        <dbReference type="PROSITE" id="PS51362"/>
    </source>
</evidence>
<keyword evidence="7" id="KW-0325">Glycoprotein</keyword>
<accession>A0ABQ7SCG0</accession>
<proteinExistence type="inferred from homology"/>
<feature type="compositionally biased region" description="Polar residues" evidence="9">
    <location>
        <begin position="199"/>
        <end position="216"/>
    </location>
</feature>
<sequence length="408" mass="46197">MTVHNTLEFNGDEYGRFYFDVSPVIKKQDKIIAAHFKIYRSLEDSSLMSSLPIDLKLFSANLRDDDIGMEKAAEVAIQHDHKGWITFDITKPFNNWIATPSKNLGFILEPRQQMYYKPTKDFIDPKSVGLVGVHGPATQQSYVVAYILSENRVIHSSMTSKDPLSPDALLRSMDSDSTSRNRRSSPLKPRGVSLKQELEYNSNTRCDVDTSCTTNEDYSDDEPTQSPSNGGLSTDFEPTTINLNAGISKNYTNATVQTLQPRASGLHGVTSKRNRPSTNNNNQTRKLSHSFPTTPYKLTRDNYHEKDCQKRPFYVNFKELRWSDWIIAPDGYYSFYCAGDCEFPLHSYLNATNHAIVQLLAHLMNKKVPKPCCVPTRLAPITVLYFDDNSNVVLKAYNNMIVQDCGCL</sequence>
<feature type="compositionally biased region" description="Polar residues" evidence="9">
    <location>
        <begin position="224"/>
        <end position="237"/>
    </location>
</feature>
<feature type="non-terminal residue" evidence="11">
    <location>
        <position position="1"/>
    </location>
</feature>
<evidence type="ECO:0000256" key="9">
    <source>
        <dbReference type="SAM" id="MobiDB-lite"/>
    </source>
</evidence>
<dbReference type="PANTHER" id="PTHR11848">
    <property type="entry name" value="TGF-BETA FAMILY"/>
    <property type="match status" value="1"/>
</dbReference>
<dbReference type="EMBL" id="JAIFTH010000031">
    <property type="protein sequence ID" value="KAG9511102.1"/>
    <property type="molecule type" value="Genomic_DNA"/>
</dbReference>
<evidence type="ECO:0000256" key="7">
    <source>
        <dbReference type="ARBA" id="ARBA00023180"/>
    </source>
</evidence>
<dbReference type="PANTHER" id="PTHR11848:SF310">
    <property type="entry name" value="PROTEIN 60A-RELATED"/>
    <property type="match status" value="1"/>
</dbReference>
<dbReference type="Gene3D" id="2.10.90.10">
    <property type="entry name" value="Cystine-knot cytokines"/>
    <property type="match status" value="1"/>
</dbReference>
<feature type="domain" description="TGF-beta family profile" evidence="10">
    <location>
        <begin position="284"/>
        <end position="408"/>
    </location>
</feature>
<dbReference type="InterPro" id="IPR001111">
    <property type="entry name" value="TGF-b_propeptide"/>
</dbReference>
<evidence type="ECO:0000256" key="3">
    <source>
        <dbReference type="ARBA" id="ARBA00022525"/>
    </source>
</evidence>
<dbReference type="PRINTS" id="PR00669">
    <property type="entry name" value="INHIBINA"/>
</dbReference>
<keyword evidence="6" id="KW-1015">Disulfide bond</keyword>
<reference evidence="11 12" key="1">
    <citation type="submission" date="2020-10" db="EMBL/GenBank/DDBJ databases">
        <authorList>
            <person name="Klimov P.B."/>
            <person name="Dyachkov S.M."/>
            <person name="Chetverikov P.E."/>
        </authorList>
    </citation>
    <scope>NUCLEOTIDE SEQUENCE [LARGE SCALE GENOMIC DNA]</scope>
    <source>
        <strain evidence="11">BMOC 18-1129-001#AD2665</strain>
        <tissue evidence="11">Entire mites</tissue>
    </source>
</reference>
<protein>
    <submittedName>
        <fullName evidence="11">Bone morphogenetic protein 7</fullName>
    </submittedName>
</protein>
<dbReference type="InterPro" id="IPR017948">
    <property type="entry name" value="TGFb_CS"/>
</dbReference>
<dbReference type="Proteomes" id="UP000825002">
    <property type="component" value="Unassembled WGS sequence"/>
</dbReference>
<feature type="region of interest" description="Disordered" evidence="9">
    <location>
        <begin position="258"/>
        <end position="291"/>
    </location>
</feature>
<feature type="region of interest" description="Disordered" evidence="9">
    <location>
        <begin position="157"/>
        <end position="237"/>
    </location>
</feature>
<comment type="caution">
    <text evidence="11">The sequence shown here is derived from an EMBL/GenBank/DDBJ whole genome shotgun (WGS) entry which is preliminary data.</text>
</comment>
<dbReference type="Gene3D" id="2.60.120.970">
    <property type="match status" value="1"/>
</dbReference>
<keyword evidence="4" id="KW-0732">Signal</keyword>
<evidence type="ECO:0000256" key="1">
    <source>
        <dbReference type="ARBA" id="ARBA00004613"/>
    </source>
</evidence>
<name>A0ABQ7SCG0_9ACAR</name>
<dbReference type="SUPFAM" id="SSF57501">
    <property type="entry name" value="Cystine-knot cytokines"/>
    <property type="match status" value="1"/>
</dbReference>
<dbReference type="Pfam" id="PF00019">
    <property type="entry name" value="TGF_beta"/>
    <property type="match status" value="1"/>
</dbReference>
<dbReference type="InterPro" id="IPR015615">
    <property type="entry name" value="TGF-beta-rel"/>
</dbReference>
<dbReference type="InterPro" id="IPR029034">
    <property type="entry name" value="Cystine-knot_cytokine"/>
</dbReference>
<dbReference type="PROSITE" id="PS51362">
    <property type="entry name" value="TGF_BETA_2"/>
    <property type="match status" value="1"/>
</dbReference>
<evidence type="ECO:0000256" key="8">
    <source>
        <dbReference type="RuleBase" id="RU000354"/>
    </source>
</evidence>
<dbReference type="Pfam" id="PF00688">
    <property type="entry name" value="TGFb_propeptide"/>
    <property type="match status" value="1"/>
</dbReference>
<comment type="similarity">
    <text evidence="2 8">Belongs to the TGF-beta family.</text>
</comment>
<dbReference type="InterPro" id="IPR001839">
    <property type="entry name" value="TGF-b_C"/>
</dbReference>
<organism evidence="11 12">
    <name type="scientific">Fragariocoptes setiger</name>
    <dbReference type="NCBI Taxonomy" id="1670756"/>
    <lineage>
        <taxon>Eukaryota</taxon>
        <taxon>Metazoa</taxon>
        <taxon>Ecdysozoa</taxon>
        <taxon>Arthropoda</taxon>
        <taxon>Chelicerata</taxon>
        <taxon>Arachnida</taxon>
        <taxon>Acari</taxon>
        <taxon>Acariformes</taxon>
        <taxon>Trombidiformes</taxon>
        <taxon>Prostigmata</taxon>
        <taxon>Eupodina</taxon>
        <taxon>Eriophyoidea</taxon>
        <taxon>Phytoptidae</taxon>
        <taxon>Fragariocoptes</taxon>
    </lineage>
</organism>